<dbReference type="InterPro" id="IPR036388">
    <property type="entry name" value="WH-like_DNA-bd_sf"/>
</dbReference>
<evidence type="ECO:0000313" key="5">
    <source>
        <dbReference type="Proteomes" id="UP000501558"/>
    </source>
</evidence>
<proteinExistence type="predicted"/>
<keyword evidence="2" id="KW-0238">DNA-binding</keyword>
<dbReference type="PANTHER" id="PTHR42756">
    <property type="entry name" value="TRANSCRIPTIONAL REGULATOR, MARR"/>
    <property type="match status" value="1"/>
</dbReference>
<dbReference type="GO" id="GO:0003700">
    <property type="term" value="F:DNA-binding transcription factor activity"/>
    <property type="evidence" value="ECO:0007669"/>
    <property type="project" value="InterPro"/>
</dbReference>
<dbReference type="AlphaFoldDB" id="A0A290PZF0"/>
<dbReference type="SMART" id="SM00347">
    <property type="entry name" value="HTH_MARR"/>
    <property type="match status" value="1"/>
</dbReference>
<dbReference type="KEGG" id="lrn:CMV25_06755"/>
<dbReference type="PROSITE" id="PS50995">
    <property type="entry name" value="HTH_MARR_2"/>
    <property type="match status" value="1"/>
</dbReference>
<name>A0A290PZF0_9LACT</name>
<dbReference type="SUPFAM" id="SSF46785">
    <property type="entry name" value="Winged helix' DNA-binding domain"/>
    <property type="match status" value="1"/>
</dbReference>
<reference evidence="4 5" key="1">
    <citation type="submission" date="2019-12" db="EMBL/GenBank/DDBJ databases">
        <title>Whole genome sequences of Lactococcus raffinolactis strains isolated from sewage.</title>
        <authorList>
            <person name="Ybazeta G."/>
            <person name="Ross M."/>
            <person name="Brabant-Kirwan D."/>
            <person name="Saleh M."/>
            <person name="Dillon J.A."/>
            <person name="Splinter K."/>
            <person name="Nokhbeh R."/>
        </authorList>
    </citation>
    <scope>NUCLEOTIDE SEQUENCE [LARGE SCALE GENOMIC DNA]</scope>
    <source>
        <strain evidence="4 5">Lr_19_14</strain>
    </source>
</reference>
<protein>
    <submittedName>
        <fullName evidence="4">MarR family transcriptional regulator</fullName>
    </submittedName>
</protein>
<dbReference type="Pfam" id="PF12802">
    <property type="entry name" value="MarR_2"/>
    <property type="match status" value="1"/>
</dbReference>
<dbReference type="Proteomes" id="UP000501558">
    <property type="component" value="Chromosome"/>
</dbReference>
<keyword evidence="5" id="KW-1185">Reference proteome</keyword>
<dbReference type="EMBL" id="CP047628">
    <property type="protein sequence ID" value="QIW57713.1"/>
    <property type="molecule type" value="Genomic_DNA"/>
</dbReference>
<dbReference type="Gene3D" id="1.10.10.10">
    <property type="entry name" value="Winged helix-like DNA-binding domain superfamily/Winged helix DNA-binding domain"/>
    <property type="match status" value="1"/>
</dbReference>
<gene>
    <name evidence="4" type="ORF">GU334_01730</name>
</gene>
<sequence>MKKENIGAELRELNISLLRHLAKNKAKPNKEKPDCPDETRGLQVWVIDYLIKHQDEDVFQRDLEKEFVMRRPTATNFIKKMEQAELIRREPVAYDARLKKIILTDKAFKLQAGMMAKKQEFETLLRDGLSDEEIGQFITTIQKIKHNLREQ</sequence>
<keyword evidence="3" id="KW-0804">Transcription</keyword>
<dbReference type="InterPro" id="IPR036390">
    <property type="entry name" value="WH_DNA-bd_sf"/>
</dbReference>
<evidence type="ECO:0000313" key="4">
    <source>
        <dbReference type="EMBL" id="QIW57713.1"/>
    </source>
</evidence>
<evidence type="ECO:0000256" key="2">
    <source>
        <dbReference type="ARBA" id="ARBA00023125"/>
    </source>
</evidence>
<dbReference type="InterPro" id="IPR000835">
    <property type="entry name" value="HTH_MarR-typ"/>
</dbReference>
<dbReference type="RefSeq" id="WP_096039973.1">
    <property type="nucleotide sequence ID" value="NZ_CP023392.1"/>
</dbReference>
<evidence type="ECO:0000256" key="3">
    <source>
        <dbReference type="ARBA" id="ARBA00023163"/>
    </source>
</evidence>
<dbReference type="PANTHER" id="PTHR42756:SF1">
    <property type="entry name" value="TRANSCRIPTIONAL REPRESSOR OF EMRAB OPERON"/>
    <property type="match status" value="1"/>
</dbReference>
<accession>A0A290PZF0</accession>
<dbReference type="GO" id="GO:0003677">
    <property type="term" value="F:DNA binding"/>
    <property type="evidence" value="ECO:0007669"/>
    <property type="project" value="UniProtKB-KW"/>
</dbReference>
<keyword evidence="1" id="KW-0805">Transcription regulation</keyword>
<evidence type="ECO:0000256" key="1">
    <source>
        <dbReference type="ARBA" id="ARBA00023015"/>
    </source>
</evidence>
<organism evidence="4 5">
    <name type="scientific">Pseudolactococcus raffinolactis</name>
    <dbReference type="NCBI Taxonomy" id="1366"/>
    <lineage>
        <taxon>Bacteria</taxon>
        <taxon>Bacillati</taxon>
        <taxon>Bacillota</taxon>
        <taxon>Bacilli</taxon>
        <taxon>Lactobacillales</taxon>
        <taxon>Streptococcaceae</taxon>
        <taxon>Pseudolactococcus</taxon>
    </lineage>
</organism>